<evidence type="ECO:0000313" key="2">
    <source>
        <dbReference type="EMBL" id="MDP9800465.1"/>
    </source>
</evidence>
<accession>A0ABT9N9S7</accession>
<organism evidence="2 3">
    <name type="scientific">Arcanobacterium wilhelmae</name>
    <dbReference type="NCBI Taxonomy" id="1803177"/>
    <lineage>
        <taxon>Bacteria</taxon>
        <taxon>Bacillati</taxon>
        <taxon>Actinomycetota</taxon>
        <taxon>Actinomycetes</taxon>
        <taxon>Actinomycetales</taxon>
        <taxon>Actinomycetaceae</taxon>
        <taxon>Arcanobacterium</taxon>
    </lineage>
</organism>
<dbReference type="InterPro" id="IPR011629">
    <property type="entry name" value="CobW-like_C"/>
</dbReference>
<evidence type="ECO:0000313" key="3">
    <source>
        <dbReference type="Proteomes" id="UP001235966"/>
    </source>
</evidence>
<evidence type="ECO:0000259" key="1">
    <source>
        <dbReference type="SMART" id="SM00833"/>
    </source>
</evidence>
<protein>
    <submittedName>
        <fullName evidence="2">G3E family GTPase</fullName>
    </submittedName>
</protein>
<sequence>MTHPLIAISSADPVLTDITALSIDAPATDVVGLATNGATATFHETRPGWEAVSELAHAPRTFDIPGDCLTCGLRELILTVVRERILAGCERTILFLPAGLELPHLAPSLGYALETLELGGEPASAGDGGSFADAEAAGDAEAAASRSVGNKPVALLAGVAHLIDVDQATEQLLTHTLASDAGITLIEDDPRCVAEIHMMNLGYADLVLAAGEIDSPGGELVEHLRPHDTLLASTIDSAWAEIAESITHDPVSAVERVHPVTTQAWGGPECHGTWTLELSSQRPFHPARFTEFAEELAAEGACGRGCFWLISRPNTVCSWETAGGQIAVGEAGVWADFPDGIDESGAEISQPRCHIIVTGTGGEEAAERVRRAFHAILCEPDEMAWAGADGLEEWLGGEM</sequence>
<proteinExistence type="predicted"/>
<dbReference type="SMART" id="SM00833">
    <property type="entry name" value="CobW_C"/>
    <property type="match status" value="1"/>
</dbReference>
<dbReference type="Proteomes" id="UP001235966">
    <property type="component" value="Unassembled WGS sequence"/>
</dbReference>
<gene>
    <name evidence="2" type="ORF">J2S49_000541</name>
</gene>
<comment type="caution">
    <text evidence="2">The sequence shown here is derived from an EMBL/GenBank/DDBJ whole genome shotgun (WGS) entry which is preliminary data.</text>
</comment>
<feature type="domain" description="CobW C-terminal" evidence="1">
    <location>
        <begin position="273"/>
        <end position="377"/>
    </location>
</feature>
<keyword evidence="3" id="KW-1185">Reference proteome</keyword>
<dbReference type="Pfam" id="PF07683">
    <property type="entry name" value="CobW_C"/>
    <property type="match status" value="1"/>
</dbReference>
<dbReference type="RefSeq" id="WP_278057841.1">
    <property type="nucleotide sequence ID" value="NZ_CP121247.1"/>
</dbReference>
<name>A0ABT9N9S7_9ACTO</name>
<reference evidence="2 3" key="1">
    <citation type="submission" date="2023-07" db="EMBL/GenBank/DDBJ databases">
        <title>Sequencing the genomes of 1000 actinobacteria strains.</title>
        <authorList>
            <person name="Klenk H.-P."/>
        </authorList>
    </citation>
    <scope>NUCLEOTIDE SEQUENCE [LARGE SCALE GENOMIC DNA]</scope>
    <source>
        <strain evidence="2 3">DSM 102162</strain>
    </source>
</reference>
<dbReference type="EMBL" id="JAUSQW010000001">
    <property type="protein sequence ID" value="MDP9800465.1"/>
    <property type="molecule type" value="Genomic_DNA"/>
</dbReference>